<keyword evidence="1" id="KW-0812">Transmembrane</keyword>
<keyword evidence="3" id="KW-1185">Reference proteome</keyword>
<reference evidence="2" key="1">
    <citation type="submission" date="2023-08" db="EMBL/GenBank/DDBJ databases">
        <title>Reference Genome Resource for the Citrus Pathogen Phytophthora citrophthora.</title>
        <authorList>
            <person name="Moller H."/>
            <person name="Coetzee B."/>
            <person name="Rose L.J."/>
            <person name="Van Niekerk J.M."/>
        </authorList>
    </citation>
    <scope>NUCLEOTIDE SEQUENCE</scope>
    <source>
        <strain evidence="2">STE-U-9442</strain>
    </source>
</reference>
<evidence type="ECO:0000313" key="3">
    <source>
        <dbReference type="Proteomes" id="UP001259832"/>
    </source>
</evidence>
<sequence>MDCMDVQYNGNYGGWYPTDCTKSENQAVLYGIGSYISGDSFGYGGLGGDYNISGNLVELEFGPYIENPRRHIQFSFALLSWNATPLQEEFDARCNVFEGEECSGIWYQLPQSKRYLFAGVDRIPADILDGDFHSPTPLVQLNTPTPMIYGDPIELEYLNFDNFKNTKWDASLNQVLANDSCSSLMEAYLHQLKDNNYFLERPLEVMYTSAFFYLLQNAGVTELAVSPSPSSSSDRLANVELKGDQQLRKIALSIPIQSFWISCGGCALVIFLAIIVIVFPLPNAEYFKPDTSTAEKYVAMKTSATYPDIVYRKTLKPTKATCSDADAPTMDMFKVESMMLLHQSGDAKQYIELS</sequence>
<accession>A0AAD9GQP6</accession>
<evidence type="ECO:0000313" key="2">
    <source>
        <dbReference type="EMBL" id="KAK1942895.1"/>
    </source>
</evidence>
<keyword evidence="1" id="KW-1133">Transmembrane helix</keyword>
<dbReference type="EMBL" id="JASMQC010000008">
    <property type="protein sequence ID" value="KAK1942895.1"/>
    <property type="molecule type" value="Genomic_DNA"/>
</dbReference>
<dbReference type="AlphaFoldDB" id="A0AAD9GQP6"/>
<gene>
    <name evidence="2" type="ORF">P3T76_005532</name>
</gene>
<name>A0AAD9GQP6_9STRA</name>
<evidence type="ECO:0000256" key="1">
    <source>
        <dbReference type="SAM" id="Phobius"/>
    </source>
</evidence>
<organism evidence="2 3">
    <name type="scientific">Phytophthora citrophthora</name>
    <dbReference type="NCBI Taxonomy" id="4793"/>
    <lineage>
        <taxon>Eukaryota</taxon>
        <taxon>Sar</taxon>
        <taxon>Stramenopiles</taxon>
        <taxon>Oomycota</taxon>
        <taxon>Peronosporomycetes</taxon>
        <taxon>Peronosporales</taxon>
        <taxon>Peronosporaceae</taxon>
        <taxon>Phytophthora</taxon>
    </lineage>
</organism>
<proteinExistence type="predicted"/>
<feature type="transmembrane region" description="Helical" evidence="1">
    <location>
        <begin position="259"/>
        <end position="279"/>
    </location>
</feature>
<protein>
    <submittedName>
        <fullName evidence="2">Uncharacterized protein</fullName>
    </submittedName>
</protein>
<dbReference type="Proteomes" id="UP001259832">
    <property type="component" value="Unassembled WGS sequence"/>
</dbReference>
<keyword evidence="1" id="KW-0472">Membrane</keyword>
<comment type="caution">
    <text evidence="2">The sequence shown here is derived from an EMBL/GenBank/DDBJ whole genome shotgun (WGS) entry which is preliminary data.</text>
</comment>